<sequence>MLKQTLKRVLSFCLVACMAFTSSELTNCSYARAATPIDGWNFEIYMCGSTLESPSDLRAATVDLLELMSAKNVPDNVQVTLQTGGSKAWYFDEGIKSYYKDVLHMTDETIKKINPQNISSDYIQRYKIKYDNVITQDGKTITYPSLVQLSADEGANNPDVAKKEGRNVVSMADASTLEDFVKDTANQYQHNVLVFWDHGGGTEGGVCNDEWADMDSLSLKEIDTALTAASDVIPNGKYDMIGYDACLMGSFETLAMTARHADYAIAAMTVEGDNGWNYTPVIDELAKAVNEHRDYSGKDIATTEVQAYRNYYLDKKNKDYDVNATIGAFDLSYMPRCVNEFDELAKAMMHICADSNLKAAFEKAAYTAKEIDQNMDLMGMYSFLNQTIKFTDNYAKANGKSKKSTVKMNVANCRDYVKAAQTLKADLFEKDFLLAMCNGDTNSEYHGEKALSFFYPQKDSRNHGAFSKNSYNELGISDYYAAYIYNIAHNVETKQATIPKSSVHYNNKTGKYTLTISSNNEDYMSFTGEKVYLKANDGKHIALSENRVNLNGSSFSAAPITKYLTFNGSPIYTSAYDTYYGDYYTYMNVNGKEQKVFFIIEQGEVILENSFEPGTVLIPYYVYSNGKKTLNKKATYKVTQKDFKNEELILPFEWKKESANNFIYDFCAESYYGNISHNKVAHSDIVQFAKAKTTIPKKSYNLTGYKITPAVKVKAGKTTLKKGKDYIVSYTNNLGIGTATITIKGIGRYAAAPEKKLTFKIIAKK</sequence>
<dbReference type="PANTHER" id="PTHR37835">
    <property type="entry name" value="ALPHA-CLOSTRIPAIN"/>
    <property type="match status" value="1"/>
</dbReference>
<evidence type="ECO:0008006" key="3">
    <source>
        <dbReference type="Google" id="ProtNLM"/>
    </source>
</evidence>
<dbReference type="PANTHER" id="PTHR37835:SF1">
    <property type="entry name" value="ALPHA-CLOSTRIPAIN"/>
    <property type="match status" value="1"/>
</dbReference>
<dbReference type="InterPro" id="IPR005077">
    <property type="entry name" value="Peptidase_C11"/>
</dbReference>
<dbReference type="Gene3D" id="3.40.50.11970">
    <property type="match status" value="1"/>
</dbReference>
<organism evidence="1 2">
    <name type="scientific">Velocimicrobium porci</name>
    <dbReference type="NCBI Taxonomy" id="2606634"/>
    <lineage>
        <taxon>Bacteria</taxon>
        <taxon>Bacillati</taxon>
        <taxon>Bacillota</taxon>
        <taxon>Clostridia</taxon>
        <taxon>Lachnospirales</taxon>
        <taxon>Lachnospiraceae</taxon>
        <taxon>Velocimicrobium</taxon>
    </lineage>
</organism>
<comment type="caution">
    <text evidence="1">The sequence shown here is derived from an EMBL/GenBank/DDBJ whole genome shotgun (WGS) entry which is preliminary data.</text>
</comment>
<evidence type="ECO:0000313" key="1">
    <source>
        <dbReference type="EMBL" id="MSS64552.1"/>
    </source>
</evidence>
<dbReference type="AlphaFoldDB" id="A0A6L5Y0N5"/>
<evidence type="ECO:0000313" key="2">
    <source>
        <dbReference type="Proteomes" id="UP000482209"/>
    </source>
</evidence>
<reference evidence="1 2" key="1">
    <citation type="submission" date="2019-08" db="EMBL/GenBank/DDBJ databases">
        <title>In-depth cultivation of the pig gut microbiome towards novel bacterial diversity and tailored functional studies.</title>
        <authorList>
            <person name="Wylensek D."/>
            <person name="Hitch T.C.A."/>
            <person name="Clavel T."/>
        </authorList>
    </citation>
    <scope>NUCLEOTIDE SEQUENCE [LARGE SCALE GENOMIC DNA]</scope>
    <source>
        <strain evidence="1 2">WCA-693-APC-MOT-I</strain>
    </source>
</reference>
<name>A0A6L5Y0N5_9FIRM</name>
<accession>A0A6L5Y0N5</accession>
<protein>
    <recommendedName>
        <fullName evidence="3">Clostripain</fullName>
    </recommendedName>
</protein>
<dbReference type="EMBL" id="VUMT01000021">
    <property type="protein sequence ID" value="MSS64552.1"/>
    <property type="molecule type" value="Genomic_DNA"/>
</dbReference>
<proteinExistence type="predicted"/>
<dbReference type="Proteomes" id="UP000482209">
    <property type="component" value="Unassembled WGS sequence"/>
</dbReference>
<dbReference type="RefSeq" id="WP_154519938.1">
    <property type="nucleotide sequence ID" value="NZ_VUMT01000021.1"/>
</dbReference>
<keyword evidence="2" id="KW-1185">Reference proteome</keyword>
<gene>
    <name evidence="1" type="ORF">FYJ58_11800</name>
</gene>
<dbReference type="Pfam" id="PF03415">
    <property type="entry name" value="Peptidase_C11"/>
    <property type="match status" value="1"/>
</dbReference>